<proteinExistence type="predicted"/>
<evidence type="ECO:0000259" key="2">
    <source>
        <dbReference type="Pfam" id="PF02735"/>
    </source>
</evidence>
<organism evidence="3 4">
    <name type="scientific">Streptomyces diastatochromogenes</name>
    <dbReference type="NCBI Taxonomy" id="42236"/>
    <lineage>
        <taxon>Bacteria</taxon>
        <taxon>Bacillati</taxon>
        <taxon>Actinomycetota</taxon>
        <taxon>Actinomycetes</taxon>
        <taxon>Kitasatosporales</taxon>
        <taxon>Streptomycetaceae</taxon>
        <taxon>Streptomyces</taxon>
    </lineage>
</organism>
<evidence type="ECO:0000313" key="4">
    <source>
        <dbReference type="Proteomes" id="UP000215483"/>
    </source>
</evidence>
<dbReference type="GO" id="GO:0006310">
    <property type="term" value="P:DNA recombination"/>
    <property type="evidence" value="ECO:0007669"/>
    <property type="project" value="UniProtKB-KW"/>
</dbReference>
<protein>
    <recommendedName>
        <fullName evidence="2">Ku domain-containing protein</fullName>
    </recommendedName>
</protein>
<gene>
    <name evidence="3" type="ORF">BEK98_37450</name>
</gene>
<comment type="caution">
    <text evidence="3">The sequence shown here is derived from an EMBL/GenBank/DDBJ whole genome shotgun (WGS) entry which is preliminary data.</text>
</comment>
<dbReference type="PANTHER" id="PTHR41251">
    <property type="entry name" value="NON-HOMOLOGOUS END JOINING PROTEIN KU"/>
    <property type="match status" value="1"/>
</dbReference>
<dbReference type="InterPro" id="IPR006164">
    <property type="entry name" value="DNA_bd_Ku70/Ku80"/>
</dbReference>
<evidence type="ECO:0000256" key="1">
    <source>
        <dbReference type="ARBA" id="ARBA00023172"/>
    </source>
</evidence>
<feature type="domain" description="Ku" evidence="2">
    <location>
        <begin position="2"/>
        <end position="61"/>
    </location>
</feature>
<reference evidence="3 4" key="1">
    <citation type="submission" date="2016-07" db="EMBL/GenBank/DDBJ databases">
        <title>Draft genome of Streptomyces diastatochromogenes.</title>
        <authorList>
            <person name="Podduturi R."/>
            <person name="Lukassen M.B."/>
            <person name="Clausen N."/>
            <person name="Nielsen J.L."/>
            <person name="Jorgensen N.O."/>
        </authorList>
    </citation>
    <scope>NUCLEOTIDE SEQUENCE [LARGE SCALE GENOMIC DNA]</scope>
    <source>
        <strain evidence="3 4">DSM 40608</strain>
    </source>
</reference>
<accession>A0A233S202</accession>
<name>A0A233S202_STRDA</name>
<keyword evidence="1" id="KW-0233">DNA recombination</keyword>
<dbReference type="PANTHER" id="PTHR41251:SF1">
    <property type="entry name" value="NON-HOMOLOGOUS END JOINING PROTEIN KU"/>
    <property type="match status" value="1"/>
</dbReference>
<dbReference type="Pfam" id="PF02735">
    <property type="entry name" value="Ku"/>
    <property type="match status" value="1"/>
</dbReference>
<sequence length="75" mass="8086">MGFLPTADVGPVKIGPGYYLQPQGAVAAKPYALSRQAPQRAAKVAVARYAWHGRERLGLLRGLATAIDDGQRLRQ</sequence>
<dbReference type="InterPro" id="IPR009187">
    <property type="entry name" value="Prok_Ku"/>
</dbReference>
<keyword evidence="4" id="KW-1185">Reference proteome</keyword>
<dbReference type="AlphaFoldDB" id="A0A233S202"/>
<dbReference type="GO" id="GO:0006303">
    <property type="term" value="P:double-strand break repair via nonhomologous end joining"/>
    <property type="evidence" value="ECO:0007669"/>
    <property type="project" value="InterPro"/>
</dbReference>
<dbReference type="GO" id="GO:0003690">
    <property type="term" value="F:double-stranded DNA binding"/>
    <property type="evidence" value="ECO:0007669"/>
    <property type="project" value="TreeGrafter"/>
</dbReference>
<dbReference type="EMBL" id="MCGQ01000042">
    <property type="protein sequence ID" value="OXY89698.1"/>
    <property type="molecule type" value="Genomic_DNA"/>
</dbReference>
<evidence type="ECO:0000313" key="3">
    <source>
        <dbReference type="EMBL" id="OXY89698.1"/>
    </source>
</evidence>
<dbReference type="Proteomes" id="UP000215483">
    <property type="component" value="Unassembled WGS sequence"/>
</dbReference>